<feature type="non-terminal residue" evidence="2">
    <location>
        <position position="1"/>
    </location>
</feature>
<comment type="caution">
    <text evidence="2">The sequence shown here is derived from an EMBL/GenBank/DDBJ whole genome shotgun (WGS) entry which is preliminary data.</text>
</comment>
<feature type="compositionally biased region" description="Basic and acidic residues" evidence="1">
    <location>
        <begin position="61"/>
        <end position="86"/>
    </location>
</feature>
<name>A0ABS8Y7W8_DATST</name>
<evidence type="ECO:0000313" key="3">
    <source>
        <dbReference type="Proteomes" id="UP000823775"/>
    </source>
</evidence>
<reference evidence="2 3" key="1">
    <citation type="journal article" date="2021" name="BMC Genomics">
        <title>Datura genome reveals duplications of psychoactive alkaloid biosynthetic genes and high mutation rate following tissue culture.</title>
        <authorList>
            <person name="Rajewski A."/>
            <person name="Carter-House D."/>
            <person name="Stajich J."/>
            <person name="Litt A."/>
        </authorList>
    </citation>
    <scope>NUCLEOTIDE SEQUENCE [LARGE SCALE GENOMIC DNA]</scope>
    <source>
        <strain evidence="2">AR-01</strain>
    </source>
</reference>
<sequence length="122" mass="13656">VCEDLFRSKLMCDPPKVGSAEWSVSRCFNSEKVRLFYGGFRRREKGIETIWDLFGGWLRGEDQGWPEKTKTEEGEEKNDRAGEERGTATGINRGCAEVGGDGRGIVNGGSWKRVEGIGGRRR</sequence>
<accession>A0ABS8Y7W8</accession>
<feature type="region of interest" description="Disordered" evidence="1">
    <location>
        <begin position="61"/>
        <end position="122"/>
    </location>
</feature>
<gene>
    <name evidence="2" type="ORF">HAX54_050843</name>
</gene>
<keyword evidence="3" id="KW-1185">Reference proteome</keyword>
<dbReference type="EMBL" id="JACEIK010089562">
    <property type="protein sequence ID" value="MCE5167372.1"/>
    <property type="molecule type" value="Genomic_DNA"/>
</dbReference>
<evidence type="ECO:0000313" key="2">
    <source>
        <dbReference type="EMBL" id="MCE5167372.1"/>
    </source>
</evidence>
<proteinExistence type="predicted"/>
<feature type="compositionally biased region" description="Gly residues" evidence="1">
    <location>
        <begin position="97"/>
        <end position="107"/>
    </location>
</feature>
<protein>
    <submittedName>
        <fullName evidence="2">Uncharacterized protein</fullName>
    </submittedName>
</protein>
<evidence type="ECO:0000256" key="1">
    <source>
        <dbReference type="SAM" id="MobiDB-lite"/>
    </source>
</evidence>
<organism evidence="2 3">
    <name type="scientific">Datura stramonium</name>
    <name type="common">Jimsonweed</name>
    <name type="synonym">Common thornapple</name>
    <dbReference type="NCBI Taxonomy" id="4076"/>
    <lineage>
        <taxon>Eukaryota</taxon>
        <taxon>Viridiplantae</taxon>
        <taxon>Streptophyta</taxon>
        <taxon>Embryophyta</taxon>
        <taxon>Tracheophyta</taxon>
        <taxon>Spermatophyta</taxon>
        <taxon>Magnoliopsida</taxon>
        <taxon>eudicotyledons</taxon>
        <taxon>Gunneridae</taxon>
        <taxon>Pentapetalae</taxon>
        <taxon>asterids</taxon>
        <taxon>lamiids</taxon>
        <taxon>Solanales</taxon>
        <taxon>Solanaceae</taxon>
        <taxon>Solanoideae</taxon>
        <taxon>Datureae</taxon>
        <taxon>Datura</taxon>
    </lineage>
</organism>
<dbReference type="Proteomes" id="UP000823775">
    <property type="component" value="Unassembled WGS sequence"/>
</dbReference>